<keyword evidence="6" id="KW-0732">Signal</keyword>
<evidence type="ECO:0000256" key="5">
    <source>
        <dbReference type="PROSITE-ProRule" id="PRU00433"/>
    </source>
</evidence>
<keyword evidence="9" id="KW-1185">Reference proteome</keyword>
<dbReference type="Gene3D" id="2.60.40.1890">
    <property type="entry name" value="PCu(A)C copper chaperone"/>
    <property type="match status" value="1"/>
</dbReference>
<dbReference type="Proteomes" id="UP001215231">
    <property type="component" value="Chromosome"/>
</dbReference>
<gene>
    <name evidence="8" type="ORF">H3N35_11225</name>
</gene>
<proteinExistence type="inferred from homology"/>
<organism evidence="8 9">
    <name type="scientific">Thalassomonas haliotis</name>
    <dbReference type="NCBI Taxonomy" id="485448"/>
    <lineage>
        <taxon>Bacteria</taxon>
        <taxon>Pseudomonadati</taxon>
        <taxon>Pseudomonadota</taxon>
        <taxon>Gammaproteobacteria</taxon>
        <taxon>Alteromonadales</taxon>
        <taxon>Colwelliaceae</taxon>
        <taxon>Thalassomonas</taxon>
    </lineage>
</organism>
<dbReference type="PANTHER" id="PTHR36302:SF1">
    <property type="entry name" value="COPPER CHAPERONE PCU(A)C"/>
    <property type="match status" value="1"/>
</dbReference>
<keyword evidence="2 5" id="KW-0349">Heme</keyword>
<feature type="domain" description="Cytochrome c" evidence="7">
    <location>
        <begin position="215"/>
        <end position="330"/>
    </location>
</feature>
<comment type="similarity">
    <text evidence="1">Belongs to the SCO1/2 family.</text>
</comment>
<dbReference type="InterPro" id="IPR036249">
    <property type="entry name" value="Thioredoxin-like_sf"/>
</dbReference>
<dbReference type="InterPro" id="IPR058248">
    <property type="entry name" value="Lxx211020-like"/>
</dbReference>
<dbReference type="SUPFAM" id="SSF52833">
    <property type="entry name" value="Thioredoxin-like"/>
    <property type="match status" value="1"/>
</dbReference>
<name>A0ABY7VLZ8_9GAMM</name>
<dbReference type="Pfam" id="PF02630">
    <property type="entry name" value="SCO1-SenC"/>
    <property type="match status" value="1"/>
</dbReference>
<feature type="signal peptide" evidence="6">
    <location>
        <begin position="1"/>
        <end position="33"/>
    </location>
</feature>
<dbReference type="EMBL" id="CP059693">
    <property type="protein sequence ID" value="WDE13958.1"/>
    <property type="molecule type" value="Genomic_DNA"/>
</dbReference>
<dbReference type="InterPro" id="IPR036182">
    <property type="entry name" value="PCuAC_sf"/>
</dbReference>
<dbReference type="SUPFAM" id="SSF46626">
    <property type="entry name" value="Cytochrome c"/>
    <property type="match status" value="1"/>
</dbReference>
<dbReference type="InterPro" id="IPR007410">
    <property type="entry name" value="LpqE-like"/>
</dbReference>
<evidence type="ECO:0000256" key="3">
    <source>
        <dbReference type="ARBA" id="ARBA00022723"/>
    </source>
</evidence>
<accession>A0ABY7VLZ8</accession>
<evidence type="ECO:0000256" key="4">
    <source>
        <dbReference type="ARBA" id="ARBA00023004"/>
    </source>
</evidence>
<evidence type="ECO:0000313" key="8">
    <source>
        <dbReference type="EMBL" id="WDE13958.1"/>
    </source>
</evidence>
<dbReference type="Gene3D" id="1.10.760.10">
    <property type="entry name" value="Cytochrome c-like domain"/>
    <property type="match status" value="1"/>
</dbReference>
<reference evidence="8 9" key="1">
    <citation type="journal article" date="2022" name="Mar. Drugs">
        <title>Bioassay-Guided Fractionation Leads to the Detection of Cholic Acid Generated by the Rare Thalassomonas sp.</title>
        <authorList>
            <person name="Pheiffer F."/>
            <person name="Schneider Y.K."/>
            <person name="Hansen E.H."/>
            <person name="Andersen J.H."/>
            <person name="Isaksson J."/>
            <person name="Busche T."/>
            <person name="R C."/>
            <person name="Kalinowski J."/>
            <person name="Zyl L.V."/>
            <person name="Trindade M."/>
        </authorList>
    </citation>
    <scope>NUCLEOTIDE SEQUENCE [LARGE SCALE GENOMIC DNA]</scope>
    <source>
        <strain evidence="8 9">A5K-61T</strain>
    </source>
</reference>
<sequence length="470" mass="52310">MGVVKMSKAPFCFHMSSVLFVVFTLTSSVQVLAATSPWGASYFPNTLLTTHEGRKVRFFDDLIKDKTVVINFIYTACPDTCPLETAQLIRVQQILGNRLGKDVFFYSISIDPKTDTPQVLDAYRSRFGAKWTFLTGNEADISRLRRKLGLYIEEIQDGSFNHNVSMIIGNQSTGRWMKRSPFENPYVLADQIGNWLSDWKPAKPLTDYASAPKLRNLATGEQLFRTRCQNCHSITGINGGINGGIRSGAGQGQETGQKTPKPLGPDLFAVNQRREKQWLVNWIMAPDKMLANKDPVAMSLYRQYDRLAMPNMRLTYKETLQVLAFIEQQSRQLAAPGAVKALARQGGNGDKVVNIVNAWVRQGLPEAKVNAGYLTLINPGGQELTLVKVESDAFSQVEIHEMAMQDGLMAMQELDELSVPAFGQMALLPGGKHLMLKSPLKPLHKDDSISLTLKFKSGRQQKVVVKVAVK</sequence>
<evidence type="ECO:0000259" key="7">
    <source>
        <dbReference type="PROSITE" id="PS51007"/>
    </source>
</evidence>
<evidence type="ECO:0000256" key="1">
    <source>
        <dbReference type="ARBA" id="ARBA00010996"/>
    </source>
</evidence>
<protein>
    <submittedName>
        <fullName evidence="8">Copper chaperone PCu(A)C</fullName>
    </submittedName>
</protein>
<dbReference type="Pfam" id="PF04314">
    <property type="entry name" value="PCuAC"/>
    <property type="match status" value="1"/>
</dbReference>
<dbReference type="InterPro" id="IPR036909">
    <property type="entry name" value="Cyt_c-like_dom_sf"/>
</dbReference>
<dbReference type="SUPFAM" id="SSF110087">
    <property type="entry name" value="DR1885-like metal-binding protein"/>
    <property type="match status" value="1"/>
</dbReference>
<dbReference type="CDD" id="cd02968">
    <property type="entry name" value="SCO"/>
    <property type="match status" value="1"/>
</dbReference>
<evidence type="ECO:0000313" key="9">
    <source>
        <dbReference type="Proteomes" id="UP001215231"/>
    </source>
</evidence>
<dbReference type="InterPro" id="IPR003782">
    <property type="entry name" value="SCO1/SenC"/>
</dbReference>
<keyword evidence="3 5" id="KW-0479">Metal-binding</keyword>
<dbReference type="PANTHER" id="PTHR36302">
    <property type="entry name" value="BLR7088 PROTEIN"/>
    <property type="match status" value="1"/>
</dbReference>
<feature type="chain" id="PRO_5046330176" evidence="6">
    <location>
        <begin position="34"/>
        <end position="470"/>
    </location>
</feature>
<dbReference type="PROSITE" id="PS51007">
    <property type="entry name" value="CYTC"/>
    <property type="match status" value="1"/>
</dbReference>
<keyword evidence="4 5" id="KW-0408">Iron</keyword>
<evidence type="ECO:0000256" key="6">
    <source>
        <dbReference type="SAM" id="SignalP"/>
    </source>
</evidence>
<dbReference type="InterPro" id="IPR009056">
    <property type="entry name" value="Cyt_c-like_dom"/>
</dbReference>
<dbReference type="Gene3D" id="3.40.30.10">
    <property type="entry name" value="Glutaredoxin"/>
    <property type="match status" value="1"/>
</dbReference>
<evidence type="ECO:0000256" key="2">
    <source>
        <dbReference type="ARBA" id="ARBA00022617"/>
    </source>
</evidence>